<protein>
    <submittedName>
        <fullName evidence="1">Uncharacterized protein</fullName>
    </submittedName>
</protein>
<keyword evidence="2" id="KW-1185">Reference proteome</keyword>
<gene>
    <name evidence="1" type="ORF">BDV29DRAFT_43503</name>
</gene>
<dbReference type="Proteomes" id="UP000326565">
    <property type="component" value="Unassembled WGS sequence"/>
</dbReference>
<evidence type="ECO:0000313" key="1">
    <source>
        <dbReference type="EMBL" id="KAB8069890.1"/>
    </source>
</evidence>
<dbReference type="EMBL" id="ML732323">
    <property type="protein sequence ID" value="KAB8069890.1"/>
    <property type="molecule type" value="Genomic_DNA"/>
</dbReference>
<sequence length="134" mass="15058">MATHRRGIKDGTMVVAGSVMLFRCNEEKRKAVEGTRRMRVFVAPGGSRFRSDILPPPGNHPGTQAPRAPSPYFQYNFKWMDRARPSGPTGFVGRLKNKDLISVCLTDKKPPLIQMSLGRPHHIITLLYNCSRPI</sequence>
<evidence type="ECO:0000313" key="2">
    <source>
        <dbReference type="Proteomes" id="UP000326565"/>
    </source>
</evidence>
<reference evidence="1 2" key="1">
    <citation type="submission" date="2019-04" db="EMBL/GenBank/DDBJ databases">
        <title>Friends and foes A comparative genomics study of 23 Aspergillus species from section Flavi.</title>
        <authorList>
            <consortium name="DOE Joint Genome Institute"/>
            <person name="Kjaerbolling I."/>
            <person name="Vesth T."/>
            <person name="Frisvad J.C."/>
            <person name="Nybo J.L."/>
            <person name="Theobald S."/>
            <person name="Kildgaard S."/>
            <person name="Isbrandt T."/>
            <person name="Kuo A."/>
            <person name="Sato A."/>
            <person name="Lyhne E.K."/>
            <person name="Kogle M.E."/>
            <person name="Wiebenga A."/>
            <person name="Kun R.S."/>
            <person name="Lubbers R.J."/>
            <person name="Makela M.R."/>
            <person name="Barry K."/>
            <person name="Chovatia M."/>
            <person name="Clum A."/>
            <person name="Daum C."/>
            <person name="Haridas S."/>
            <person name="He G."/>
            <person name="LaButti K."/>
            <person name="Lipzen A."/>
            <person name="Mondo S."/>
            <person name="Riley R."/>
            <person name="Salamov A."/>
            <person name="Simmons B.A."/>
            <person name="Magnuson J.K."/>
            <person name="Henrissat B."/>
            <person name="Mortensen U.H."/>
            <person name="Larsen T.O."/>
            <person name="Devries R.P."/>
            <person name="Grigoriev I.V."/>
            <person name="Machida M."/>
            <person name="Baker S.E."/>
            <person name="Andersen M.R."/>
        </authorList>
    </citation>
    <scope>NUCLEOTIDE SEQUENCE [LARGE SCALE GENOMIC DNA]</scope>
    <source>
        <strain evidence="1 2">CBS 151.66</strain>
    </source>
</reference>
<organism evidence="1 2">
    <name type="scientific">Aspergillus leporis</name>
    <dbReference type="NCBI Taxonomy" id="41062"/>
    <lineage>
        <taxon>Eukaryota</taxon>
        <taxon>Fungi</taxon>
        <taxon>Dikarya</taxon>
        <taxon>Ascomycota</taxon>
        <taxon>Pezizomycotina</taxon>
        <taxon>Eurotiomycetes</taxon>
        <taxon>Eurotiomycetidae</taxon>
        <taxon>Eurotiales</taxon>
        <taxon>Aspergillaceae</taxon>
        <taxon>Aspergillus</taxon>
        <taxon>Aspergillus subgen. Circumdati</taxon>
    </lineage>
</organism>
<name>A0A5N5WRR1_9EURO</name>
<accession>A0A5N5WRR1</accession>
<dbReference type="AlphaFoldDB" id="A0A5N5WRR1"/>
<proteinExistence type="predicted"/>